<feature type="transmembrane region" description="Helical" evidence="1">
    <location>
        <begin position="6"/>
        <end position="25"/>
    </location>
</feature>
<protein>
    <recommendedName>
        <fullName evidence="4">DZANK-type domain-containing protein</fullName>
    </recommendedName>
</protein>
<dbReference type="EMBL" id="BNJJ01000001">
    <property type="protein sequence ID" value="GHO82244.1"/>
    <property type="molecule type" value="Genomic_DNA"/>
</dbReference>
<keyword evidence="1" id="KW-1133">Transmembrane helix</keyword>
<dbReference type="Proteomes" id="UP000635565">
    <property type="component" value="Unassembled WGS sequence"/>
</dbReference>
<organism evidence="2 3">
    <name type="scientific">Dictyobacter formicarum</name>
    <dbReference type="NCBI Taxonomy" id="2778368"/>
    <lineage>
        <taxon>Bacteria</taxon>
        <taxon>Bacillati</taxon>
        <taxon>Chloroflexota</taxon>
        <taxon>Ktedonobacteria</taxon>
        <taxon>Ktedonobacterales</taxon>
        <taxon>Dictyobacteraceae</taxon>
        <taxon>Dictyobacter</taxon>
    </lineage>
</organism>
<evidence type="ECO:0000256" key="1">
    <source>
        <dbReference type="SAM" id="Phobius"/>
    </source>
</evidence>
<name>A0ABQ3V8F4_9CHLR</name>
<keyword evidence="3" id="KW-1185">Reference proteome</keyword>
<proteinExistence type="predicted"/>
<dbReference type="SUPFAM" id="SSF48695">
    <property type="entry name" value="Multiheme cytochromes"/>
    <property type="match status" value="1"/>
</dbReference>
<dbReference type="InterPro" id="IPR036280">
    <property type="entry name" value="Multihaem_cyt_sf"/>
</dbReference>
<dbReference type="RefSeq" id="WP_201359939.1">
    <property type="nucleotide sequence ID" value="NZ_BNJJ01000001.1"/>
</dbReference>
<accession>A0ABQ3V8F4</accession>
<keyword evidence="1" id="KW-0472">Membrane</keyword>
<sequence>MSHTTQAIIILIGTTILVAIMIIIAETYGVKRYSCPACHTKQKSSTKNCTACGYYIDIQQKPKLEPFTNMPLAIAAPRRVQAAKTPCIPAIYLATTIAENEENIPTQLTNNHCPICKQYMNHEDLFCGYCGTKITAKI</sequence>
<evidence type="ECO:0000313" key="2">
    <source>
        <dbReference type="EMBL" id="GHO82244.1"/>
    </source>
</evidence>
<keyword evidence="1" id="KW-0812">Transmembrane</keyword>
<reference evidence="2 3" key="1">
    <citation type="journal article" date="2021" name="Int. J. Syst. Evol. Microbiol.">
        <title>Reticulibacter mediterranei gen. nov., sp. nov., within the new family Reticulibacteraceae fam. nov., and Ktedonospora formicarum gen. nov., sp. nov., Ktedonobacter robiniae sp. nov., Dictyobacter formicarum sp. nov. and Dictyobacter arantiisoli sp. nov., belonging to the class Ktedonobacteria.</title>
        <authorList>
            <person name="Yabe S."/>
            <person name="Zheng Y."/>
            <person name="Wang C.M."/>
            <person name="Sakai Y."/>
            <person name="Abe K."/>
            <person name="Yokota A."/>
            <person name="Donadio S."/>
            <person name="Cavaletti L."/>
            <person name="Monciardini P."/>
        </authorList>
    </citation>
    <scope>NUCLEOTIDE SEQUENCE [LARGE SCALE GENOMIC DNA]</scope>
    <source>
        <strain evidence="2 3">SOSP1-9</strain>
    </source>
</reference>
<evidence type="ECO:0008006" key="4">
    <source>
        <dbReference type="Google" id="ProtNLM"/>
    </source>
</evidence>
<evidence type="ECO:0000313" key="3">
    <source>
        <dbReference type="Proteomes" id="UP000635565"/>
    </source>
</evidence>
<comment type="caution">
    <text evidence="2">The sequence shown here is derived from an EMBL/GenBank/DDBJ whole genome shotgun (WGS) entry which is preliminary data.</text>
</comment>
<gene>
    <name evidence="2" type="ORF">KSZ_02500</name>
</gene>